<keyword evidence="1" id="KW-0472">Membrane</keyword>
<dbReference type="Proteomes" id="UP000245866">
    <property type="component" value="Unassembled WGS sequence"/>
</dbReference>
<proteinExistence type="predicted"/>
<feature type="domain" description="DZANK-type" evidence="2">
    <location>
        <begin position="4"/>
        <end position="51"/>
    </location>
</feature>
<evidence type="ECO:0000256" key="1">
    <source>
        <dbReference type="SAM" id="Phobius"/>
    </source>
</evidence>
<evidence type="ECO:0000313" key="4">
    <source>
        <dbReference type="Proteomes" id="UP000245866"/>
    </source>
</evidence>
<dbReference type="EMBL" id="QGHS01000221">
    <property type="protein sequence ID" value="PWT44702.1"/>
    <property type="molecule type" value="Genomic_DNA"/>
</dbReference>
<keyword evidence="1" id="KW-1133">Transmembrane helix</keyword>
<evidence type="ECO:0000259" key="2">
    <source>
        <dbReference type="Pfam" id="PF12773"/>
    </source>
</evidence>
<dbReference type="Pfam" id="PF12773">
    <property type="entry name" value="DZR"/>
    <property type="match status" value="1"/>
</dbReference>
<dbReference type="AlphaFoldDB" id="A0A317GG40"/>
<comment type="caution">
    <text evidence="3">The sequence shown here is derived from an EMBL/GenBank/DDBJ whole genome shotgun (WGS) entry which is preliminary data.</text>
</comment>
<dbReference type="InterPro" id="IPR025874">
    <property type="entry name" value="DZR"/>
</dbReference>
<sequence length="241" mass="27387">MKKCPYCNTLNPDDAEVCENCGKPLKGQMLALVCPNCGKVNALGSRECSVCHTKLSQSNHQLVSREITPRKNNKRWGYVALIAFGLSIALFTYLGGRYTRSIFVPGKIEALEFKYYDECHHLIRSDYYVVRSTGNLSQTRFKVAYIGRNSEGKNQLRLATTKSVKRLYRENKHYIYDTKNQDVIISGPHKVIIKGGAKMIATKFGNSNKVAPRFKPYRCKMTGNKRVDSVKIYILNMVDKV</sequence>
<keyword evidence="1" id="KW-0812">Transmembrane</keyword>
<reference evidence="3 4" key="1">
    <citation type="journal article" date="2018" name="Front. Microbiol.">
        <title>Comparative Genomics of the Herbivore Gut Symbiont Lactobacillus reuteri Reveals Genetic Diversity and Lifestyle Adaptation.</title>
        <authorList>
            <person name="Zhao J."/>
        </authorList>
    </citation>
    <scope>NUCLEOTIDE SEQUENCE [LARGE SCALE GENOMIC DNA]</scope>
    <source>
        <strain evidence="3 4">LR12</strain>
    </source>
</reference>
<feature type="transmembrane region" description="Helical" evidence="1">
    <location>
        <begin position="76"/>
        <end position="95"/>
    </location>
</feature>
<name>A0A317GG40_LIMRT</name>
<organism evidence="3 4">
    <name type="scientific">Limosilactobacillus reuteri</name>
    <name type="common">Lactobacillus reuteri</name>
    <dbReference type="NCBI Taxonomy" id="1598"/>
    <lineage>
        <taxon>Bacteria</taxon>
        <taxon>Bacillati</taxon>
        <taxon>Bacillota</taxon>
        <taxon>Bacilli</taxon>
        <taxon>Lactobacillales</taxon>
        <taxon>Lactobacillaceae</taxon>
        <taxon>Limosilactobacillus</taxon>
    </lineage>
</organism>
<gene>
    <name evidence="3" type="ORF">DKZ23_10325</name>
</gene>
<accession>A0A317GG40</accession>
<evidence type="ECO:0000313" key="3">
    <source>
        <dbReference type="EMBL" id="PWT44702.1"/>
    </source>
</evidence>
<dbReference type="RefSeq" id="WP_134908091.1">
    <property type="nucleotide sequence ID" value="NZ_JAJAOX010000137.1"/>
</dbReference>
<protein>
    <recommendedName>
        <fullName evidence="2">DZANK-type domain-containing protein</fullName>
    </recommendedName>
</protein>